<organism evidence="2 3">
    <name type="scientific">Neoroseomonas soli</name>
    <dbReference type="NCBI Taxonomy" id="1081025"/>
    <lineage>
        <taxon>Bacteria</taxon>
        <taxon>Pseudomonadati</taxon>
        <taxon>Pseudomonadota</taxon>
        <taxon>Alphaproteobacteria</taxon>
        <taxon>Acetobacterales</taxon>
        <taxon>Acetobacteraceae</taxon>
        <taxon>Neoroseomonas</taxon>
    </lineage>
</organism>
<feature type="transmembrane region" description="Helical" evidence="1">
    <location>
        <begin position="12"/>
        <end position="32"/>
    </location>
</feature>
<comment type="caution">
    <text evidence="2">The sequence shown here is derived from an EMBL/GenBank/DDBJ whole genome shotgun (WGS) entry which is preliminary data.</text>
</comment>
<keyword evidence="3" id="KW-1185">Reference proteome</keyword>
<dbReference type="EMBL" id="JAAEDM010000069">
    <property type="protein sequence ID" value="MBR0673380.1"/>
    <property type="molecule type" value="Genomic_DNA"/>
</dbReference>
<evidence type="ECO:0000313" key="2">
    <source>
        <dbReference type="EMBL" id="MBR0673380.1"/>
    </source>
</evidence>
<reference evidence="2" key="1">
    <citation type="submission" date="2020-01" db="EMBL/GenBank/DDBJ databases">
        <authorList>
            <person name="Rat A."/>
        </authorList>
    </citation>
    <scope>NUCLEOTIDE SEQUENCE</scope>
    <source>
        <strain evidence="2">LMG 31231</strain>
    </source>
</reference>
<keyword evidence="1" id="KW-0472">Membrane</keyword>
<accession>A0A9X9X1V1</accession>
<gene>
    <name evidence="2" type="ORF">GXW76_19560</name>
</gene>
<keyword evidence="1" id="KW-1133">Transmembrane helix</keyword>
<evidence type="ECO:0000313" key="3">
    <source>
        <dbReference type="Proteomes" id="UP001138751"/>
    </source>
</evidence>
<reference evidence="2" key="2">
    <citation type="journal article" date="2021" name="Syst. Appl. Microbiol.">
        <title>Roseomonas hellenica sp. nov., isolated from roots of wild-growing Alkanna tinctoria.</title>
        <authorList>
            <person name="Rat A."/>
            <person name="Naranjo H.D."/>
            <person name="Lebbe L."/>
            <person name="Cnockaert M."/>
            <person name="Krigas N."/>
            <person name="Grigoriadou K."/>
            <person name="Maloupa E."/>
            <person name="Willems A."/>
        </authorList>
    </citation>
    <scope>NUCLEOTIDE SEQUENCE</scope>
    <source>
        <strain evidence="2">LMG 31231</strain>
    </source>
</reference>
<dbReference type="AlphaFoldDB" id="A0A9X9X1V1"/>
<protein>
    <submittedName>
        <fullName evidence="2">Uncharacterized protein</fullName>
    </submittedName>
</protein>
<evidence type="ECO:0000256" key="1">
    <source>
        <dbReference type="SAM" id="Phobius"/>
    </source>
</evidence>
<dbReference type="RefSeq" id="WP_211863788.1">
    <property type="nucleotide sequence ID" value="NZ_JAAEDM010000069.1"/>
</dbReference>
<keyword evidence="1" id="KW-0812">Transmembrane</keyword>
<sequence>MTEFAGNMRRRTALLLGGMGGLIGAGLLWLGADRPLRADLIDEPRFREAVSSLVRQAHPERYVRLDPLVSGDTIAACLLWRDGANSVVPRALRPKDAAWSASWLATIPHSDEVIVVFLSPDGFQPVSFPTSYVFGFPEAGRECVRSQRLAIERRQGHLHLVSTAQDRVP</sequence>
<name>A0A9X9X1V1_9PROT</name>
<dbReference type="Proteomes" id="UP001138751">
    <property type="component" value="Unassembled WGS sequence"/>
</dbReference>
<proteinExistence type="predicted"/>